<sequence length="3741" mass="417257">MEFDEELQTSLRASAGRMSPRRAVDAGTATTSLPFYENIAPGEALKRLFAWFHPKPISGARDHDGMSLDEFNSLRRCVGHPVVPSEAWGAAMLELGHEPGDVWARESEFNELFGASPPFFGIHADAHTPVHVSIMQQIAAMEEYIHFLKMLFEKFTPSSIGGHDDDDRRRILLPTIQTMQRKACVKPKLDERSWERLCNQLQSRPATGLSWLHFALAWQVNLNAPEPTKSPQYLFGAADKKPNHPRDVVQTILAEEKLAAHVARDNIVSRQALHGLLKVSSTQKQLADKEWCAILEERQAGAYGAIDGRRATEATRGTPHDIIVHNANNTMMYEVAFDEPGEIGVRVQSDYFGQCMTVLSIDGQATKHVTIQKDDIVAAIDGEGTLFDPIDSQDDEQARCDELQAKLDRHDTAVRRVVFLRQEVYFHVDQASLKVTFRVYEPIDQGGEFTIQLPPGVRAATPSDEGTSNGNITVEFDPSLHDLLRPESQYDAATSSLRVILTGAKGIKQDAFVSLTVHGIDAKSQLLAGPGAVLHVDNATTITLYDDWAIYRALIAETFSRRPPRHSSAEDAADAYVDASHTPITVEVVRGDAGVTLASDFFGQCAVVSDLSAVKDNLSKLAKDDVLSAIVFENANGVPERIQAIKPFAHGPNDNTAAHFKAISAALAARAASGQPYTLEFLHLQSHYLQDAARTTLTFTSPVALHPGSKLVVEMPTADWKAADVEAVDVTFLKPSNVRAGRVYFNTAAHTFEITIELGVVDEGVPAVVALIGVQGVPKKSAGPAEVTAVEADGSRIRLELHDQWHSFLGGRSGVAADDLVDVLTRLKTSPLDLWTILEYAHLLFAMFVDSETRTITFEKAMLLRETVLGEGSGLTIEKWTSFCRGLDATPRVGLTEHQFTCGVLDLLNFDRRFLTAKIEGHDLKRLYVHLHSVDKLFDEAIALFEEDSGRTTVHVDSLRALHKACFSDRPWAAFLNLLQKADVAKYEWTRVEFSRAFSLATKGLNPVDAWVKLHYAKLLFDEFARVQIMRKQELRDLFVARKASFELDDDVWAKLCAVIEGDHGSASSGVTVAGFVQLYPSAVLGHRDPILDWNYIQAYKMEPEPRQNRAAAMAAEIQAAPEKISVNDLAADVLDTIASTDDLAEEAVNAGIAFSRTAEVVEREIQLTEPAWTSSFESNLATRDRGILHLTIPCASELRGATADTQASAEGHATTSLEQFYVVAYMITRAEYLDHFKKAKKMSVRGKVHEFLFGQRVKPYKCATHEVWDDGQSQELVASFEVVEHQFEHYPRDNQHEYAEMRHQMIELYDKLNPYASLPLDSSTTTPETKPDKGSTRKLSEDEPKAAVVNLQAHAMISRLAHKDALAEGVVKFPDDRFRFYVDMSRPKSDRQTHLVIKLFKRTEKAKAFNPKKHQRLLQATVEVGRAEKAERVIRALLDKQKQLLVESLHLYDVNDDVTQQVAKFKRKEHEADELRARVVELRAEVAALEEEERVWRAGQRQARAKVECLGQTALPLKDYLDVLHDDTLETDDLTMLYDKDRKAVGKLLLQVKYKCGTLSRVADSQPLTATDPDRLDYPADASLKVRWATSAEFAVRTGDSLSLVRETEAKELVVGTSYFTLFWKGEANNWDIFDSSVKLYSDGQTKDEILHRNDDDDACGDARRGGWFYLPSARDLSLLPGMYRLCLIRKETIDGVNYRSSVGVSAGLNVYVGINSIHTVFGTTPLVDVKTVKCSMAIVDATTGQVQASTMPAKAGSSSWWFRACGYDAELDNTIAMTRAECVRVGRELEAPELRATKRQRLEDQLKLCEARLKVLDEAKTSGVGGIKKEQEKNKRELDALLVEWETLRGQLATAPDKTPIEHRIESIEARCKDLEDEVKGWALIRLEFEKRRSVLDLNLGLNGESPAPFSFASHMRIDFFLEGATNVAPQSNPHLNDLSHDCIVVLPQLVVETSDMLRVKILGKLQSSDSARTRQIRGQIQHELTVMLAVVRFATAPILEKLHTYKQLWHLTRELRRLRWLYVFEEVLPLFRKATPKLKKAFPAILSELIEELQVRTDELKLDAASTGGHVNNGLARRQNPIKEFGFATGDLSGVAGSLHGAVAQLVGDGDDGDVYIAKYMRRGDGSASTAGCLGELGRVGPFTIAPAEAKRSWLSLTHNQQTALVEAGFHIFVLALKYLVALLNLSFNVSFVSKLVIKISWPNINLTEIHALQAECLAALRGVLPVIHTILAWFDTFFSNLLQSIMIDLNVFKFFHGCGHGVGMLVVYVALWGTTLVLYIVIQEDLLAKVQKISAYLPIEVGKAGEDRLEQLGTILVSPVFLSIKVLILFITQQWTAFSTDLFDGVAFTQSDTSKQCVVGGLDYALQIIASVLLIIFFYILFPGIVLDMFSWVPPFDLKSDDVRRAASHNGRKAGIHDSVDNNVNLIDYGDDEHNVKWARYCSLRNLFWFHGAGKKIFLDYKYKSFYKLTETYGYVGIWFVILYVYTTLMLQSVVRVLGGLFGWRGKRSYMYPRAHLHPEGRTWTDKFCCRFNWEWKRYWVVQKVLKPLADVGGITIGLWTYDRWDVFDIEERGKNCFPMEPDNEVKQLQMMALHGKVNSLLWLPFSSAGILSYVSDCMNRGPVLSYFLNDLFLQSDRPESERKKKVRLRVLPWGRHEDDENEVYLFDTEFVTTLTKWLASMTELASVLYLVLAPMFNTSANGLGSPAAVALVAAAVAPLIEFNHQLLKSYKKLQEYSSAVQTKVQDAVQGVIDKSEAAGGAAAQRAMAQLTSAEAAVLGNASAKAPAGADALVGKLQDTLMDAQAAAVQKAQAKLSGLEASATDKLSGAGIHVQFAGASTGDDAPDEAEADDDDASDASGGDDDDDDDKTKHGDLVTLAAQPEASYIIQSDQLDVGEGVLTVSWRVNAKRRFHALDAVGMFPARSLENGIQRRTMDQCVCYRLVAETDVEPFGWKPESSSSSSTAASSHQDKVLVKRAVALEKIIQKKLGTLRRKSLAISTNQESHDESQVPRAEDGDSPTNKQPVDRTHAHEMFDHVLAHTTPHPKRLSDMLVDEIEEHKQEFEDVAMANDDELEVDDKVEGVLTAEAKSSRTVHGHVHFRPVNSNEADDHPKHEDYIFGNGAGIYPCKYGMEKYEFLYLRYVGSKLHDEQANAAHHQAYDVVDDDDDTAAHDAHAKPSLLADDFDPLNKFCSNAVAVGTFDLFIRLSSDSPLLWAGQAVNLSWNIYGVSYDILAHPNNKNCIAFYRVRDLHNARNCAKLDVVPPSAFFPNHGNGPVTGRMMVTSPPDAGMYEIRFLFNYFHAAKLHRRCQVFGLLEEHMQHERISNLFLKRDMAQSLGLLHHQEPTVWNTALLQTYAWYHPILLHLLVASATASSDVLEHPARFSRAMLDELNHQCDELVRLDNRRLQSCLESMLKPLWTPRFLDFLAASFDRSKDMTALAKSFNFVSPTDPSAEAYVAHQVELYRVHHPDKLRARKSSAAAATHEPTTDSATTNQQPDNNHADDDVQILVRLLHNDADVLKYGPSAFEQMALDYLGTTSYLPGHVDLLDDLVLGHHALLTAANLILDNAAITCCALYEPAIENAVQGFYRHAKDERKLGLFHDMQVSLKDGCRRHIGELIRAAFQTDVRTGELYGGWHLDETATHCTMRGMSVLMHKALRNWIQPKLVKHIMKTLSRRYADLTSSNVAVAKQMAKKVCRRRQVFRRANANALDRVPKTAKSVVYFLHQAQFPD</sequence>
<dbReference type="EMBL" id="CAADRA010005560">
    <property type="protein sequence ID" value="VFT91180.1"/>
    <property type="molecule type" value="Genomic_DNA"/>
</dbReference>
<feature type="transmembrane region" description="Helical" evidence="3">
    <location>
        <begin position="2480"/>
        <end position="2508"/>
    </location>
</feature>
<evidence type="ECO:0000313" key="4">
    <source>
        <dbReference type="EMBL" id="KAF0694759.1"/>
    </source>
</evidence>
<feature type="region of interest" description="Disordered" evidence="2">
    <location>
        <begin position="1320"/>
        <end position="1345"/>
    </location>
</feature>
<evidence type="ECO:0000256" key="3">
    <source>
        <dbReference type="SAM" id="Phobius"/>
    </source>
</evidence>
<reference evidence="4" key="2">
    <citation type="submission" date="2019-06" db="EMBL/GenBank/DDBJ databases">
        <title>Genomics analysis of Aphanomyces spp. identifies a new class of oomycete effector associated with host adaptation.</title>
        <authorList>
            <person name="Gaulin E."/>
        </authorList>
    </citation>
    <scope>NUCLEOTIDE SEQUENCE</scope>
    <source>
        <strain evidence="4">CBS 578.67</strain>
    </source>
</reference>
<organism evidence="5 6">
    <name type="scientific">Aphanomyces stellatus</name>
    <dbReference type="NCBI Taxonomy" id="120398"/>
    <lineage>
        <taxon>Eukaryota</taxon>
        <taxon>Sar</taxon>
        <taxon>Stramenopiles</taxon>
        <taxon>Oomycota</taxon>
        <taxon>Saprolegniomycetes</taxon>
        <taxon>Saprolegniales</taxon>
        <taxon>Verrucalvaceae</taxon>
        <taxon>Aphanomyces</taxon>
    </lineage>
</organism>
<name>A0A485L0E7_9STRA</name>
<feature type="coiled-coil region" evidence="1">
    <location>
        <begin position="1428"/>
        <end position="1493"/>
    </location>
</feature>
<keyword evidence="3" id="KW-0812">Transmembrane</keyword>
<keyword evidence="3" id="KW-0472">Membrane</keyword>
<gene>
    <name evidence="5" type="primary">Aste57867_14357</name>
    <name evidence="4" type="ORF">As57867_014303</name>
    <name evidence="5" type="ORF">ASTE57867_14357</name>
</gene>
<feature type="compositionally biased region" description="Basic and acidic residues" evidence="2">
    <location>
        <begin position="1330"/>
        <end position="1345"/>
    </location>
</feature>
<dbReference type="Proteomes" id="UP000332933">
    <property type="component" value="Unassembled WGS sequence"/>
</dbReference>
<feature type="region of interest" description="Disordered" evidence="2">
    <location>
        <begin position="3483"/>
        <end position="3509"/>
    </location>
</feature>
<reference evidence="5 6" key="1">
    <citation type="submission" date="2019-03" db="EMBL/GenBank/DDBJ databases">
        <authorList>
            <person name="Gaulin E."/>
            <person name="Dumas B."/>
        </authorList>
    </citation>
    <scope>NUCLEOTIDE SEQUENCE [LARGE SCALE GENOMIC DNA]</scope>
    <source>
        <strain evidence="5">CBS 568.67</strain>
    </source>
</reference>
<feature type="coiled-coil region" evidence="1">
    <location>
        <begin position="1801"/>
        <end position="1850"/>
    </location>
</feature>
<evidence type="ECO:0000313" key="6">
    <source>
        <dbReference type="Proteomes" id="UP000332933"/>
    </source>
</evidence>
<keyword evidence="1" id="KW-0175">Coiled coil</keyword>
<evidence type="ECO:0000313" key="5">
    <source>
        <dbReference type="EMBL" id="VFT91180.1"/>
    </source>
</evidence>
<keyword evidence="6" id="KW-1185">Reference proteome</keyword>
<feature type="region of interest" description="Disordered" evidence="2">
    <location>
        <begin position="2841"/>
        <end position="2877"/>
    </location>
</feature>
<feature type="transmembrane region" description="Helical" evidence="3">
    <location>
        <begin position="2258"/>
        <end position="2286"/>
    </location>
</feature>
<evidence type="ECO:0000256" key="1">
    <source>
        <dbReference type="SAM" id="Coils"/>
    </source>
</evidence>
<dbReference type="EMBL" id="VJMH01005539">
    <property type="protein sequence ID" value="KAF0694759.1"/>
    <property type="molecule type" value="Genomic_DNA"/>
</dbReference>
<feature type="compositionally biased region" description="Polar residues" evidence="2">
    <location>
        <begin position="3496"/>
        <end position="3507"/>
    </location>
</feature>
<keyword evidence="3" id="KW-1133">Transmembrane helix</keyword>
<feature type="transmembrane region" description="Helical" evidence="3">
    <location>
        <begin position="2216"/>
        <end position="2238"/>
    </location>
</feature>
<protein>
    <submittedName>
        <fullName evidence="5">Aste57867_14357 protein</fullName>
    </submittedName>
</protein>
<proteinExistence type="predicted"/>
<feature type="region of interest" description="Disordered" evidence="2">
    <location>
        <begin position="1"/>
        <end position="23"/>
    </location>
</feature>
<dbReference type="OrthoDB" id="72727at2759"/>
<feature type="compositionally biased region" description="Acidic residues" evidence="2">
    <location>
        <begin position="2848"/>
        <end position="2872"/>
    </location>
</feature>
<feature type="transmembrane region" description="Helical" evidence="3">
    <location>
        <begin position="2368"/>
        <end position="2390"/>
    </location>
</feature>
<accession>A0A485L0E7</accession>
<feature type="region of interest" description="Disordered" evidence="2">
    <location>
        <begin position="3004"/>
        <end position="3031"/>
    </location>
</feature>
<feature type="transmembrane region" description="Helical" evidence="3">
    <location>
        <begin position="2173"/>
        <end position="2195"/>
    </location>
</feature>
<feature type="compositionally biased region" description="Basic and acidic residues" evidence="2">
    <location>
        <begin position="3009"/>
        <end position="3021"/>
    </location>
</feature>
<evidence type="ECO:0000256" key="2">
    <source>
        <dbReference type="SAM" id="MobiDB-lite"/>
    </source>
</evidence>